<reference evidence="2 3" key="1">
    <citation type="submission" date="2023-10" db="EMBL/GenBank/DDBJ databases">
        <title>Hymenobacter endophyticus sp. nov., an isolate from the leaf tissues of wheat.</title>
        <authorList>
            <person name="Dai Y."/>
        </authorList>
    </citation>
    <scope>NUCLEOTIDE SEQUENCE [LARGE SCALE GENOMIC DNA]</scope>
    <source>
        <strain evidence="2 3">ZK17L-C2</strain>
    </source>
</reference>
<keyword evidence="3" id="KW-1185">Reference proteome</keyword>
<feature type="compositionally biased region" description="Polar residues" evidence="1">
    <location>
        <begin position="101"/>
        <end position="113"/>
    </location>
</feature>
<dbReference type="Proteomes" id="UP001250698">
    <property type="component" value="Unassembled WGS sequence"/>
</dbReference>
<feature type="compositionally biased region" description="Basic and acidic residues" evidence="1">
    <location>
        <begin position="82"/>
        <end position="94"/>
    </location>
</feature>
<accession>A0ABU3TJ92</accession>
<evidence type="ECO:0008006" key="4">
    <source>
        <dbReference type="Google" id="ProtNLM"/>
    </source>
</evidence>
<dbReference type="RefSeq" id="WP_315998881.1">
    <property type="nucleotide sequence ID" value="NZ_JAWDJT010000008.1"/>
</dbReference>
<evidence type="ECO:0000256" key="1">
    <source>
        <dbReference type="SAM" id="MobiDB-lite"/>
    </source>
</evidence>
<comment type="caution">
    <text evidence="2">The sequence shown here is derived from an EMBL/GenBank/DDBJ whole genome shotgun (WGS) entry which is preliminary data.</text>
</comment>
<feature type="compositionally biased region" description="Polar residues" evidence="1">
    <location>
        <begin position="1"/>
        <end position="22"/>
    </location>
</feature>
<feature type="region of interest" description="Disordered" evidence="1">
    <location>
        <begin position="1"/>
        <end position="152"/>
    </location>
</feature>
<dbReference type="EMBL" id="JAWDJT010000008">
    <property type="protein sequence ID" value="MDU0371420.1"/>
    <property type="molecule type" value="Genomic_DNA"/>
</dbReference>
<proteinExistence type="predicted"/>
<gene>
    <name evidence="2" type="ORF">ROI90_13510</name>
</gene>
<organism evidence="2 3">
    <name type="scientific">Hymenobacter endophyticus</name>
    <dbReference type="NCBI Taxonomy" id="3076335"/>
    <lineage>
        <taxon>Bacteria</taxon>
        <taxon>Pseudomonadati</taxon>
        <taxon>Bacteroidota</taxon>
        <taxon>Cytophagia</taxon>
        <taxon>Cytophagales</taxon>
        <taxon>Hymenobacteraceae</taxon>
        <taxon>Hymenobacter</taxon>
    </lineage>
</organism>
<name>A0ABU3TJ92_9BACT</name>
<evidence type="ECO:0000313" key="2">
    <source>
        <dbReference type="EMBL" id="MDU0371420.1"/>
    </source>
</evidence>
<sequence>MQTTPDNLNPDNTPANHPNGTPQYGDFGTVSSAEARQQAEDEHSVTQGGRVAPPVAFPEQRGSTPQNVDPAAVRQVEDAEYTEQREGWAADDPRYAGGTRNWATNEPANQTTAPAAEDENHPKNPNVGTNDNPDEFSALRPDEGRGIPGSGK</sequence>
<evidence type="ECO:0000313" key="3">
    <source>
        <dbReference type="Proteomes" id="UP001250698"/>
    </source>
</evidence>
<protein>
    <recommendedName>
        <fullName evidence="4">Serine protease</fullName>
    </recommendedName>
</protein>